<dbReference type="SMART" id="SM00344">
    <property type="entry name" value="HTH_ASNC"/>
    <property type="match status" value="1"/>
</dbReference>
<evidence type="ECO:0000259" key="4">
    <source>
        <dbReference type="PROSITE" id="PS50956"/>
    </source>
</evidence>
<proteinExistence type="predicted"/>
<dbReference type="GO" id="GO:0005829">
    <property type="term" value="C:cytosol"/>
    <property type="evidence" value="ECO:0007669"/>
    <property type="project" value="TreeGrafter"/>
</dbReference>
<dbReference type="CDD" id="cd00090">
    <property type="entry name" value="HTH_ARSR"/>
    <property type="match status" value="1"/>
</dbReference>
<dbReference type="PRINTS" id="PR00033">
    <property type="entry name" value="HTHASNC"/>
</dbReference>
<comment type="caution">
    <text evidence="5">The sequence shown here is derived from an EMBL/GenBank/DDBJ whole genome shotgun (WGS) entry which is preliminary data.</text>
</comment>
<dbReference type="InterPro" id="IPR019885">
    <property type="entry name" value="Tscrpt_reg_HTH_AsnC-type_CS"/>
</dbReference>
<dbReference type="InterPro" id="IPR000485">
    <property type="entry name" value="AsnC-type_HTH_dom"/>
</dbReference>
<dbReference type="PANTHER" id="PTHR30154">
    <property type="entry name" value="LEUCINE-RESPONSIVE REGULATORY PROTEIN"/>
    <property type="match status" value="1"/>
</dbReference>
<name>A0A437Q8B2_9GAMM</name>
<dbReference type="PROSITE" id="PS50956">
    <property type="entry name" value="HTH_ASNC_2"/>
    <property type="match status" value="1"/>
</dbReference>
<dbReference type="InterPro" id="IPR036388">
    <property type="entry name" value="WH-like_DNA-bd_sf"/>
</dbReference>
<dbReference type="SUPFAM" id="SSF46785">
    <property type="entry name" value="Winged helix' DNA-binding domain"/>
    <property type="match status" value="1"/>
</dbReference>
<evidence type="ECO:0000256" key="1">
    <source>
        <dbReference type="ARBA" id="ARBA00023015"/>
    </source>
</evidence>
<organism evidence="5 6">
    <name type="scientific">Neptunomonas marina</name>
    <dbReference type="NCBI Taxonomy" id="1815562"/>
    <lineage>
        <taxon>Bacteria</taxon>
        <taxon>Pseudomonadati</taxon>
        <taxon>Pseudomonadota</taxon>
        <taxon>Gammaproteobacteria</taxon>
        <taxon>Oceanospirillales</taxon>
        <taxon>Oceanospirillaceae</taxon>
        <taxon>Neptunomonas</taxon>
    </lineage>
</organism>
<protein>
    <submittedName>
        <fullName evidence="5">Lrp/AsnC family transcriptional regulator</fullName>
    </submittedName>
</protein>
<dbReference type="InterPro" id="IPR019887">
    <property type="entry name" value="Tscrpt_reg_AsnC/Lrp_C"/>
</dbReference>
<dbReference type="PANTHER" id="PTHR30154:SF34">
    <property type="entry name" value="TRANSCRIPTIONAL REGULATOR AZLB"/>
    <property type="match status" value="1"/>
</dbReference>
<evidence type="ECO:0000313" key="6">
    <source>
        <dbReference type="Proteomes" id="UP000282818"/>
    </source>
</evidence>
<dbReference type="Proteomes" id="UP000282818">
    <property type="component" value="Unassembled WGS sequence"/>
</dbReference>
<dbReference type="SUPFAM" id="SSF54909">
    <property type="entry name" value="Dimeric alpha+beta barrel"/>
    <property type="match status" value="1"/>
</dbReference>
<dbReference type="GO" id="GO:0043565">
    <property type="term" value="F:sequence-specific DNA binding"/>
    <property type="evidence" value="ECO:0007669"/>
    <property type="project" value="InterPro"/>
</dbReference>
<feature type="domain" description="HTH asnC-type" evidence="4">
    <location>
        <begin position="3"/>
        <end position="64"/>
    </location>
</feature>
<dbReference type="Pfam" id="PF13412">
    <property type="entry name" value="HTH_24"/>
    <property type="match status" value="1"/>
</dbReference>
<dbReference type="InterPro" id="IPR011008">
    <property type="entry name" value="Dimeric_a/b-barrel"/>
</dbReference>
<keyword evidence="2" id="KW-0238">DNA-binding</keyword>
<reference evidence="5 6" key="1">
    <citation type="submission" date="2019-01" db="EMBL/GenBank/DDBJ databases">
        <authorList>
            <person name="Chen W.-M."/>
        </authorList>
    </citation>
    <scope>NUCLEOTIDE SEQUENCE [LARGE SCALE GENOMIC DNA]</scope>
    <source>
        <strain evidence="5 6">HPM-16</strain>
    </source>
</reference>
<keyword evidence="3" id="KW-0804">Transcription</keyword>
<dbReference type="Pfam" id="PF01037">
    <property type="entry name" value="AsnC_trans_reg"/>
    <property type="match status" value="1"/>
</dbReference>
<evidence type="ECO:0000256" key="3">
    <source>
        <dbReference type="ARBA" id="ARBA00023163"/>
    </source>
</evidence>
<keyword evidence="1" id="KW-0805">Transcription regulation</keyword>
<dbReference type="RefSeq" id="WP_127694118.1">
    <property type="nucleotide sequence ID" value="NZ_SACQ01000004.1"/>
</dbReference>
<dbReference type="InterPro" id="IPR011991">
    <property type="entry name" value="ArsR-like_HTH"/>
</dbReference>
<keyword evidence="6" id="KW-1185">Reference proteome</keyword>
<sequence>MPIDNVDKRILMLLQQNSRITNAALAEAVGLSPPACLKRVKRLRDTGVITREVALLDPKLAGQGITMIVEVEVERDRSDLFQQSIRRIRASREVTQCYQVTGEVDFILIVNVESMEAFQAFTERVLYADPNLRKFRTLISMNRIKFTTEVPL</sequence>
<evidence type="ECO:0000313" key="5">
    <source>
        <dbReference type="EMBL" id="RVU30583.1"/>
    </source>
</evidence>
<dbReference type="Gene3D" id="3.30.70.920">
    <property type="match status" value="1"/>
</dbReference>
<dbReference type="InterPro" id="IPR036390">
    <property type="entry name" value="WH_DNA-bd_sf"/>
</dbReference>
<dbReference type="AlphaFoldDB" id="A0A437Q8B2"/>
<evidence type="ECO:0000256" key="2">
    <source>
        <dbReference type="ARBA" id="ARBA00023125"/>
    </source>
</evidence>
<dbReference type="InterPro" id="IPR019888">
    <property type="entry name" value="Tscrpt_reg_AsnC-like"/>
</dbReference>
<dbReference type="Gene3D" id="1.10.10.10">
    <property type="entry name" value="Winged helix-like DNA-binding domain superfamily/Winged helix DNA-binding domain"/>
    <property type="match status" value="1"/>
</dbReference>
<dbReference type="PROSITE" id="PS00519">
    <property type="entry name" value="HTH_ASNC_1"/>
    <property type="match status" value="1"/>
</dbReference>
<gene>
    <name evidence="5" type="ORF">EOE65_09680</name>
</gene>
<accession>A0A437Q8B2</accession>
<dbReference type="GO" id="GO:0006355">
    <property type="term" value="P:regulation of DNA-templated transcription"/>
    <property type="evidence" value="ECO:0007669"/>
    <property type="project" value="UniProtKB-ARBA"/>
</dbReference>
<dbReference type="GO" id="GO:0043200">
    <property type="term" value="P:response to amino acid"/>
    <property type="evidence" value="ECO:0007669"/>
    <property type="project" value="TreeGrafter"/>
</dbReference>
<dbReference type="EMBL" id="SACQ01000004">
    <property type="protein sequence ID" value="RVU30583.1"/>
    <property type="molecule type" value="Genomic_DNA"/>
</dbReference>